<proteinExistence type="predicted"/>
<dbReference type="EMBL" id="CAFBIY010000217">
    <property type="protein sequence ID" value="CAB4853215.1"/>
    <property type="molecule type" value="Genomic_DNA"/>
</dbReference>
<reference evidence="1" key="1">
    <citation type="submission" date="2020-05" db="EMBL/GenBank/DDBJ databases">
        <authorList>
            <person name="Chiriac C."/>
            <person name="Salcher M."/>
            <person name="Ghai R."/>
            <person name="Kavagutti S V."/>
        </authorList>
    </citation>
    <scope>NUCLEOTIDE SEQUENCE</scope>
</reference>
<organism evidence="1">
    <name type="scientific">freshwater metagenome</name>
    <dbReference type="NCBI Taxonomy" id="449393"/>
    <lineage>
        <taxon>unclassified sequences</taxon>
        <taxon>metagenomes</taxon>
        <taxon>ecological metagenomes</taxon>
    </lineage>
</organism>
<gene>
    <name evidence="1" type="ORF">UFOPK3267_02740</name>
</gene>
<accession>A0A6J7C7D1</accession>
<evidence type="ECO:0000313" key="1">
    <source>
        <dbReference type="EMBL" id="CAB4853215.1"/>
    </source>
</evidence>
<protein>
    <submittedName>
        <fullName evidence="1">Unannotated protein</fullName>
    </submittedName>
</protein>
<name>A0A6J7C7D1_9ZZZZ</name>
<dbReference type="AlphaFoldDB" id="A0A6J7C7D1"/>
<sequence length="615" mass="67265">MLGDGDRGGLRQFGQQRRPRLQIAHRERCPVEFLGPHVRGLGGEPIRLDTLQRGGVLQTGECCGGGAFVRVGGGVSRDGTHQRLLHGLHLTGRVGGCHVAGLGAVERVLQHLRLGVGEIAERGTQRRHRLVERGHLGGGLRPDRASRIHRLVVDGGTFVKHRWRGVFARPAHRARFASDQLICQPRGLCGNEASHDGLVLAACSAVGERRLGHRREVAAQLAAQPHLRGRGVARLLTGGQLGGEWFERREPGLECHDVGRGRTRQRNEGCVVGDRGRMFDLGCVGDSDRRLRGVPELTPGGKIVARGLHRGGYCCSLGRRRRLPERGETGLDTDIHAGDRGSGVCGCDPGSQHLVVLRDDRARTNTDLHCGDNFGDGVALRLQRRKRGRSRSRVVEQLGPILGGGPLGRGIVGRRLHEGERRALQVAGRLQRGQRNVQLGLAPFLHRWHLPRVLGPDRVHRAICIVGVLAVAFDLAVDPLHLPVELQHAVLQQARRSLEHLAAEQLAQQFLAVLVGGDEEVGELALWQQHDSLELFGVETDEFLTLLRATAGLGLHHLVGATDQLDDGGRRACRHEPLTGLARAVLFRTAVHPIPLAVDLEVEPRVRFRGRIREM</sequence>